<feature type="compositionally biased region" description="Acidic residues" evidence="5">
    <location>
        <begin position="45"/>
        <end position="59"/>
    </location>
</feature>
<evidence type="ECO:0000256" key="2">
    <source>
        <dbReference type="ARBA" id="ARBA00022741"/>
    </source>
</evidence>
<dbReference type="Proteomes" id="UP000046392">
    <property type="component" value="Unplaced"/>
</dbReference>
<dbReference type="GO" id="GO:0004694">
    <property type="term" value="F:eukaryotic translation initiation factor 2alpha kinase activity"/>
    <property type="evidence" value="ECO:0007669"/>
    <property type="project" value="TreeGrafter"/>
</dbReference>
<dbReference type="GO" id="GO:0005634">
    <property type="term" value="C:nucleus"/>
    <property type="evidence" value="ECO:0007669"/>
    <property type="project" value="TreeGrafter"/>
</dbReference>
<keyword evidence="7" id="KW-1185">Reference proteome</keyword>
<dbReference type="Pfam" id="PF00069">
    <property type="entry name" value="Pkinase"/>
    <property type="match status" value="1"/>
</dbReference>
<dbReference type="STRING" id="174720.A0A0N5CI96"/>
<name>A0A0N5CI96_STREA</name>
<evidence type="ECO:0000256" key="5">
    <source>
        <dbReference type="SAM" id="MobiDB-lite"/>
    </source>
</evidence>
<sequence>MLEFLNVSYDKNNVDVNSKLKSEQNQDSYADWKPSYVYKDNDYSSSDDSDNEDNDEESVGDSSRITPVSRKLTLPIQTQFNGNFRKTSRTIFATPQGLNMTSQSNLNRSHDHDIVSENEHISESSDFEVLFENDEVEEDDSVVNVNQSTMGRKSVESTLCPSDNGGLRGSSEDVDDTFSVNECGKKNEQGERTFEILFIQMDYCEKQTLRNLIDYGNLMTNPEEIWRLFREMLASLDYIHKKAMIHWDINSLNIFIDAHNNVKIGDFSLATIDVNLSDHNGSVTNPDEVLSQGGGDLTYVVNNYVEQNGESSVLVFTYTYKEAQAKYLFLL</sequence>
<dbReference type="InterPro" id="IPR000719">
    <property type="entry name" value="Prot_kinase_dom"/>
</dbReference>
<keyword evidence="3" id="KW-0418">Kinase</keyword>
<dbReference type="PANTHER" id="PTHR11042:SF136">
    <property type="entry name" value="EIF-2-ALPHA KINASE GCN2"/>
    <property type="match status" value="1"/>
</dbReference>
<proteinExistence type="predicted"/>
<dbReference type="GO" id="GO:1990625">
    <property type="term" value="P:negative regulation of cytoplasmic translational initiation in response to stress"/>
    <property type="evidence" value="ECO:0007669"/>
    <property type="project" value="TreeGrafter"/>
</dbReference>
<dbReference type="AlphaFoldDB" id="A0A0N5CI96"/>
<dbReference type="WBParaSite" id="SPAL_0001755300.1">
    <property type="protein sequence ID" value="SPAL_0001755300.1"/>
    <property type="gene ID" value="SPAL_0001755300"/>
</dbReference>
<evidence type="ECO:0000256" key="1">
    <source>
        <dbReference type="ARBA" id="ARBA00022679"/>
    </source>
</evidence>
<dbReference type="PANTHER" id="PTHR11042">
    <property type="entry name" value="EUKARYOTIC TRANSLATION INITIATION FACTOR 2-ALPHA KINASE EIF2-ALPHA KINASE -RELATED"/>
    <property type="match status" value="1"/>
</dbReference>
<dbReference type="InterPro" id="IPR011009">
    <property type="entry name" value="Kinase-like_dom_sf"/>
</dbReference>
<evidence type="ECO:0000256" key="3">
    <source>
        <dbReference type="ARBA" id="ARBA00022777"/>
    </source>
</evidence>
<evidence type="ECO:0000313" key="7">
    <source>
        <dbReference type="Proteomes" id="UP000046392"/>
    </source>
</evidence>
<feature type="region of interest" description="Disordered" evidence="5">
    <location>
        <begin position="40"/>
        <end position="66"/>
    </location>
</feature>
<dbReference type="SUPFAM" id="SSF56112">
    <property type="entry name" value="Protein kinase-like (PK-like)"/>
    <property type="match status" value="1"/>
</dbReference>
<evidence type="ECO:0000313" key="8">
    <source>
        <dbReference type="WBParaSite" id="SPAL_0001755300.1"/>
    </source>
</evidence>
<keyword evidence="2" id="KW-0547">Nucleotide-binding</keyword>
<keyword evidence="4" id="KW-0067">ATP-binding</keyword>
<organism evidence="7 8">
    <name type="scientific">Strongyloides papillosus</name>
    <name type="common">Intestinal threadworm</name>
    <dbReference type="NCBI Taxonomy" id="174720"/>
    <lineage>
        <taxon>Eukaryota</taxon>
        <taxon>Metazoa</taxon>
        <taxon>Ecdysozoa</taxon>
        <taxon>Nematoda</taxon>
        <taxon>Chromadorea</taxon>
        <taxon>Rhabditida</taxon>
        <taxon>Tylenchina</taxon>
        <taxon>Panagrolaimomorpha</taxon>
        <taxon>Strongyloidoidea</taxon>
        <taxon>Strongyloididae</taxon>
        <taxon>Strongyloides</taxon>
    </lineage>
</organism>
<reference evidence="8" key="1">
    <citation type="submission" date="2017-02" db="UniProtKB">
        <authorList>
            <consortium name="WormBaseParasite"/>
        </authorList>
    </citation>
    <scope>IDENTIFICATION</scope>
</reference>
<dbReference type="PROSITE" id="PS50011">
    <property type="entry name" value="PROTEIN_KINASE_DOM"/>
    <property type="match status" value="1"/>
</dbReference>
<feature type="domain" description="Protein kinase" evidence="6">
    <location>
        <begin position="73"/>
        <end position="331"/>
    </location>
</feature>
<keyword evidence="1" id="KW-0808">Transferase</keyword>
<feature type="region of interest" description="Disordered" evidence="5">
    <location>
        <begin position="154"/>
        <end position="173"/>
    </location>
</feature>
<dbReference type="GO" id="GO:0005829">
    <property type="term" value="C:cytosol"/>
    <property type="evidence" value="ECO:0007669"/>
    <property type="project" value="TreeGrafter"/>
</dbReference>
<evidence type="ECO:0000256" key="4">
    <source>
        <dbReference type="ARBA" id="ARBA00022840"/>
    </source>
</evidence>
<dbReference type="InterPro" id="IPR050339">
    <property type="entry name" value="CC_SR_Kinase"/>
</dbReference>
<dbReference type="GO" id="GO:0005524">
    <property type="term" value="F:ATP binding"/>
    <property type="evidence" value="ECO:0007669"/>
    <property type="project" value="UniProtKB-KW"/>
</dbReference>
<dbReference type="Gene3D" id="1.10.510.10">
    <property type="entry name" value="Transferase(Phosphotransferase) domain 1"/>
    <property type="match status" value="1"/>
</dbReference>
<evidence type="ECO:0000259" key="6">
    <source>
        <dbReference type="PROSITE" id="PS50011"/>
    </source>
</evidence>
<protein>
    <submittedName>
        <fullName evidence="8">Protein kinase domain-containing protein</fullName>
    </submittedName>
</protein>
<accession>A0A0N5CI96</accession>